<comment type="similarity">
    <text evidence="3">Belongs to the methyl-accepting chemotaxis (MCP) protein family.</text>
</comment>
<keyword evidence="5" id="KW-0472">Membrane</keyword>
<evidence type="ECO:0000313" key="9">
    <source>
        <dbReference type="Proteomes" id="UP000245362"/>
    </source>
</evidence>
<dbReference type="Pfam" id="PF00015">
    <property type="entry name" value="MCPsignal"/>
    <property type="match status" value="1"/>
</dbReference>
<dbReference type="SMART" id="SM00304">
    <property type="entry name" value="HAMP"/>
    <property type="match status" value="1"/>
</dbReference>
<evidence type="ECO:0000256" key="4">
    <source>
        <dbReference type="PROSITE-ProRule" id="PRU00284"/>
    </source>
</evidence>
<dbReference type="CDD" id="cd06225">
    <property type="entry name" value="HAMP"/>
    <property type="match status" value="1"/>
</dbReference>
<feature type="domain" description="Methyl-accepting transducer" evidence="6">
    <location>
        <begin position="226"/>
        <end position="462"/>
    </location>
</feature>
<name>A0A2U3B8W1_9VIBR</name>
<keyword evidence="5" id="KW-1133">Transmembrane helix</keyword>
<dbReference type="EMBL" id="QFWT01000005">
    <property type="protein sequence ID" value="PWI33246.1"/>
    <property type="molecule type" value="Genomic_DNA"/>
</dbReference>
<sequence>MIVSLENIIESAYMHNNSEIIHHANKAQKNMLIGRLYVSKFLQSNTNDDFNLSIKYMDNALAEEIKNLSEDFQGRELTDLNNARKKYIEAMYYIRDLVNEKNNIQNGTLRTAGPKVAKDAEEIKLSIMQELSTVGSELTTSTDRSTQVTLILSVFALVLGMIAAYLLTMNITRPIHKAVDAANQLAQGDLTVNVGNTSKDETGRLLEAMQNTATNLKSMISTISGASNELASASEELAVVTEQTTEGIIQQESETEMVATAMNEMATTVHDVADNAAKAADAANQADQEAISGSKVVEETINSINSLSESVNHSSEKLNAVQQEVLNISTILEVIKEIADQTNLLALNAAIEAARAGEQGRGFAVVADEVRTLAARTQGSTSQIQTIIEQLQSGTQSTVEVMQQGKIQADRCVQQANDTGSALNAITCAISVINDMNMQIASASEQQSSVAESINENVVNVKRIAEENSVAANQTRSSSTEIARLAEQLSQLVTQFKI</sequence>
<comment type="caution">
    <text evidence="8">The sequence shown here is derived from an EMBL/GenBank/DDBJ whole genome shotgun (WGS) entry which is preliminary data.</text>
</comment>
<reference evidence="8 9" key="1">
    <citation type="submission" date="2018-05" db="EMBL/GenBank/DDBJ databases">
        <title>Vibrio limimaris sp. nov., isolated from marine sediment.</title>
        <authorList>
            <person name="Li C.-M."/>
        </authorList>
    </citation>
    <scope>NUCLEOTIDE SEQUENCE [LARGE SCALE GENOMIC DNA]</scope>
    <source>
        <strain evidence="8 9">E4404</strain>
    </source>
</reference>
<evidence type="ECO:0000256" key="3">
    <source>
        <dbReference type="ARBA" id="ARBA00029447"/>
    </source>
</evidence>
<gene>
    <name evidence="8" type="ORF">DI392_10315</name>
</gene>
<dbReference type="FunFam" id="1.10.287.950:FF:000001">
    <property type="entry name" value="Methyl-accepting chemotaxis sensory transducer"/>
    <property type="match status" value="1"/>
</dbReference>
<evidence type="ECO:0000256" key="2">
    <source>
        <dbReference type="ARBA" id="ARBA00023224"/>
    </source>
</evidence>
<evidence type="ECO:0000256" key="1">
    <source>
        <dbReference type="ARBA" id="ARBA00004370"/>
    </source>
</evidence>
<dbReference type="OrthoDB" id="9795078at2"/>
<dbReference type="InterPro" id="IPR003660">
    <property type="entry name" value="HAMP_dom"/>
</dbReference>
<dbReference type="Gene3D" id="1.10.287.950">
    <property type="entry name" value="Methyl-accepting chemotaxis protein"/>
    <property type="match status" value="1"/>
</dbReference>
<evidence type="ECO:0000259" key="7">
    <source>
        <dbReference type="PROSITE" id="PS50885"/>
    </source>
</evidence>
<dbReference type="Proteomes" id="UP000245362">
    <property type="component" value="Unassembled WGS sequence"/>
</dbReference>
<dbReference type="SMART" id="SM00283">
    <property type="entry name" value="MA"/>
    <property type="match status" value="1"/>
</dbReference>
<feature type="transmembrane region" description="Helical" evidence="5">
    <location>
        <begin position="148"/>
        <end position="167"/>
    </location>
</feature>
<dbReference type="SUPFAM" id="SSF58104">
    <property type="entry name" value="Methyl-accepting chemotaxis protein (MCP) signaling domain"/>
    <property type="match status" value="1"/>
</dbReference>
<dbReference type="PROSITE" id="PS50111">
    <property type="entry name" value="CHEMOTAXIS_TRANSDUC_2"/>
    <property type="match status" value="1"/>
</dbReference>
<dbReference type="PANTHER" id="PTHR32089:SF120">
    <property type="entry name" value="METHYL-ACCEPTING CHEMOTAXIS PROTEIN TLPQ"/>
    <property type="match status" value="1"/>
</dbReference>
<feature type="domain" description="HAMP" evidence="7">
    <location>
        <begin position="169"/>
        <end position="221"/>
    </location>
</feature>
<keyword evidence="2 4" id="KW-0807">Transducer</keyword>
<dbReference type="AlphaFoldDB" id="A0A2U3B8W1"/>
<protein>
    <submittedName>
        <fullName evidence="8">Methyl-accepting chemotaxis protein</fullName>
    </submittedName>
</protein>
<dbReference type="PANTHER" id="PTHR32089">
    <property type="entry name" value="METHYL-ACCEPTING CHEMOTAXIS PROTEIN MCPB"/>
    <property type="match status" value="1"/>
</dbReference>
<keyword evidence="5" id="KW-0812">Transmembrane</keyword>
<dbReference type="GO" id="GO:0016020">
    <property type="term" value="C:membrane"/>
    <property type="evidence" value="ECO:0007669"/>
    <property type="project" value="UniProtKB-SubCell"/>
</dbReference>
<comment type="subcellular location">
    <subcellularLocation>
        <location evidence="1">Membrane</location>
    </subcellularLocation>
</comment>
<organism evidence="8 9">
    <name type="scientific">Vibrio albus</name>
    <dbReference type="NCBI Taxonomy" id="2200953"/>
    <lineage>
        <taxon>Bacteria</taxon>
        <taxon>Pseudomonadati</taxon>
        <taxon>Pseudomonadota</taxon>
        <taxon>Gammaproteobacteria</taxon>
        <taxon>Vibrionales</taxon>
        <taxon>Vibrionaceae</taxon>
        <taxon>Vibrio</taxon>
    </lineage>
</organism>
<dbReference type="GO" id="GO:0006935">
    <property type="term" value="P:chemotaxis"/>
    <property type="evidence" value="ECO:0007669"/>
    <property type="project" value="UniProtKB-ARBA"/>
</dbReference>
<keyword evidence="9" id="KW-1185">Reference proteome</keyword>
<dbReference type="Pfam" id="PF00672">
    <property type="entry name" value="HAMP"/>
    <property type="match status" value="1"/>
</dbReference>
<evidence type="ECO:0000256" key="5">
    <source>
        <dbReference type="SAM" id="Phobius"/>
    </source>
</evidence>
<proteinExistence type="inferred from homology"/>
<evidence type="ECO:0000313" key="8">
    <source>
        <dbReference type="EMBL" id="PWI33246.1"/>
    </source>
</evidence>
<dbReference type="PROSITE" id="PS50885">
    <property type="entry name" value="HAMP"/>
    <property type="match status" value="1"/>
</dbReference>
<accession>A0A2U3B8W1</accession>
<evidence type="ECO:0000259" key="6">
    <source>
        <dbReference type="PROSITE" id="PS50111"/>
    </source>
</evidence>
<dbReference type="GO" id="GO:0007165">
    <property type="term" value="P:signal transduction"/>
    <property type="evidence" value="ECO:0007669"/>
    <property type="project" value="UniProtKB-KW"/>
</dbReference>
<dbReference type="InterPro" id="IPR004089">
    <property type="entry name" value="MCPsignal_dom"/>
</dbReference>